<evidence type="ECO:0000313" key="2">
    <source>
        <dbReference type="Proteomes" id="UP000499080"/>
    </source>
</evidence>
<evidence type="ECO:0000313" key="1">
    <source>
        <dbReference type="EMBL" id="GBM80172.1"/>
    </source>
</evidence>
<comment type="caution">
    <text evidence="1">The sequence shown here is derived from an EMBL/GenBank/DDBJ whole genome shotgun (WGS) entry which is preliminary data.</text>
</comment>
<dbReference type="AlphaFoldDB" id="A0A4Y2ITC1"/>
<organism evidence="1 2">
    <name type="scientific">Araneus ventricosus</name>
    <name type="common">Orbweaver spider</name>
    <name type="synonym">Epeira ventricosa</name>
    <dbReference type="NCBI Taxonomy" id="182803"/>
    <lineage>
        <taxon>Eukaryota</taxon>
        <taxon>Metazoa</taxon>
        <taxon>Ecdysozoa</taxon>
        <taxon>Arthropoda</taxon>
        <taxon>Chelicerata</taxon>
        <taxon>Arachnida</taxon>
        <taxon>Araneae</taxon>
        <taxon>Araneomorphae</taxon>
        <taxon>Entelegynae</taxon>
        <taxon>Araneoidea</taxon>
        <taxon>Araneidae</taxon>
        <taxon>Araneus</taxon>
    </lineage>
</organism>
<dbReference type="EMBL" id="BGPR01002864">
    <property type="protein sequence ID" value="GBM80172.1"/>
    <property type="molecule type" value="Genomic_DNA"/>
</dbReference>
<keyword evidence="2" id="KW-1185">Reference proteome</keyword>
<dbReference type="OrthoDB" id="1099063at2759"/>
<accession>A0A4Y2ITC1</accession>
<sequence length="111" mass="12718">MCDLIIKRILFRQCLYHFGVPNINPILHMLVEWLCPRWSSPGLKPFLREPGQCGFFAPHQQENVWPPTYELAWGRSAYTMDLQWNRVSSPESCGPKAESLPLGHRGLLLAG</sequence>
<dbReference type="Proteomes" id="UP000499080">
    <property type="component" value="Unassembled WGS sequence"/>
</dbReference>
<reference evidence="1 2" key="1">
    <citation type="journal article" date="2019" name="Sci. Rep.">
        <title>Orb-weaving spider Araneus ventricosus genome elucidates the spidroin gene catalogue.</title>
        <authorList>
            <person name="Kono N."/>
            <person name="Nakamura H."/>
            <person name="Ohtoshi R."/>
            <person name="Moran D.A.P."/>
            <person name="Shinohara A."/>
            <person name="Yoshida Y."/>
            <person name="Fujiwara M."/>
            <person name="Mori M."/>
            <person name="Tomita M."/>
            <person name="Arakawa K."/>
        </authorList>
    </citation>
    <scope>NUCLEOTIDE SEQUENCE [LARGE SCALE GENOMIC DNA]</scope>
</reference>
<gene>
    <name evidence="1" type="ORF">AVEN_164848_1</name>
</gene>
<protein>
    <submittedName>
        <fullName evidence="1">Uncharacterized protein</fullName>
    </submittedName>
</protein>
<name>A0A4Y2ITC1_ARAVE</name>
<proteinExistence type="predicted"/>